<evidence type="ECO:0000313" key="4">
    <source>
        <dbReference type="Proteomes" id="UP001607157"/>
    </source>
</evidence>
<accession>A0ABW7I4G2</accession>
<proteinExistence type="predicted"/>
<evidence type="ECO:0000256" key="1">
    <source>
        <dbReference type="ARBA" id="ARBA00022676"/>
    </source>
</evidence>
<protein>
    <submittedName>
        <fullName evidence="3">WecB/TagA/CpsF family glycosyltransferase</fullName>
    </submittedName>
</protein>
<dbReference type="CDD" id="cd06533">
    <property type="entry name" value="Glyco_transf_WecG_TagA"/>
    <property type="match status" value="1"/>
</dbReference>
<name>A0ABW7I4G2_9RHOB</name>
<keyword evidence="2" id="KW-0808">Transferase</keyword>
<organism evidence="3 4">
    <name type="scientific">Roseovarius aquimarinus</name>
    <dbReference type="NCBI Taxonomy" id="1229156"/>
    <lineage>
        <taxon>Bacteria</taxon>
        <taxon>Pseudomonadati</taxon>
        <taxon>Pseudomonadota</taxon>
        <taxon>Alphaproteobacteria</taxon>
        <taxon>Rhodobacterales</taxon>
        <taxon>Roseobacteraceae</taxon>
        <taxon>Roseovarius</taxon>
    </lineage>
</organism>
<dbReference type="NCBIfam" id="TIGR00696">
    <property type="entry name" value="wecG_tagA_cpsF"/>
    <property type="match status" value="1"/>
</dbReference>
<sequence length="254" mass="27241">MFLKTRNGIEVPVTHGARDALFADLHAHLSARRGFAMATVNLDHMVRIGRDPDFAAAYACHEIIVADGRPIRWLSRLAGQPAQLMPGSDMILPLARLAAECSRPIALVGSTEAALSGAAARLRAEVPGLEIALRRAPPMGFDPEGAAARALLAELEASGAALCFLALGAPKQERLAALGRRLAPSVGFASIGAGLDFLSGHQRRAPRVMRALALEWLWRAATSPRRLGPRYIRCAAILPGLAWRARRARVTCTR</sequence>
<dbReference type="PANTHER" id="PTHR34136">
    <property type="match status" value="1"/>
</dbReference>
<dbReference type="InterPro" id="IPR004629">
    <property type="entry name" value="WecG_TagA_CpsF"/>
</dbReference>
<keyword evidence="1" id="KW-0328">Glycosyltransferase</keyword>
<dbReference type="Proteomes" id="UP001607157">
    <property type="component" value="Unassembled WGS sequence"/>
</dbReference>
<dbReference type="RefSeq" id="WP_377168825.1">
    <property type="nucleotide sequence ID" value="NZ_JBHTJC010000001.1"/>
</dbReference>
<dbReference type="EMBL" id="JBIHMM010000001">
    <property type="protein sequence ID" value="MFH0252852.1"/>
    <property type="molecule type" value="Genomic_DNA"/>
</dbReference>
<gene>
    <name evidence="3" type="ORF">ACGRVM_03040</name>
</gene>
<comment type="caution">
    <text evidence="3">The sequence shown here is derived from an EMBL/GenBank/DDBJ whole genome shotgun (WGS) entry which is preliminary data.</text>
</comment>
<evidence type="ECO:0000256" key="2">
    <source>
        <dbReference type="ARBA" id="ARBA00022679"/>
    </source>
</evidence>
<keyword evidence="4" id="KW-1185">Reference proteome</keyword>
<evidence type="ECO:0000313" key="3">
    <source>
        <dbReference type="EMBL" id="MFH0252852.1"/>
    </source>
</evidence>
<reference evidence="3 4" key="1">
    <citation type="submission" date="2024-10" db="EMBL/GenBank/DDBJ databases">
        <authorList>
            <person name="Yang X.-N."/>
        </authorList>
    </citation>
    <scope>NUCLEOTIDE SEQUENCE [LARGE SCALE GENOMIC DNA]</scope>
    <source>
        <strain evidence="3 4">CAU 1059</strain>
    </source>
</reference>
<dbReference type="PANTHER" id="PTHR34136:SF1">
    <property type="entry name" value="UDP-N-ACETYL-D-MANNOSAMINURONIC ACID TRANSFERASE"/>
    <property type="match status" value="1"/>
</dbReference>
<dbReference type="Pfam" id="PF03808">
    <property type="entry name" value="Glyco_tran_WecG"/>
    <property type="match status" value="1"/>
</dbReference>